<dbReference type="GeneID" id="74945803"/>
<dbReference type="PRINTS" id="PR00099">
    <property type="entry name" value="CPSGATASE"/>
</dbReference>
<dbReference type="PRINTS" id="PR00097">
    <property type="entry name" value="ANTSNTHASEII"/>
</dbReference>
<comment type="catalytic activity">
    <reaction evidence="6">
        <text>chorismate + L-glutamine = anthranilate + pyruvate + L-glutamate + H(+)</text>
        <dbReference type="Rhea" id="RHEA:21732"/>
        <dbReference type="ChEBI" id="CHEBI:15361"/>
        <dbReference type="ChEBI" id="CHEBI:15378"/>
        <dbReference type="ChEBI" id="CHEBI:16567"/>
        <dbReference type="ChEBI" id="CHEBI:29748"/>
        <dbReference type="ChEBI" id="CHEBI:29985"/>
        <dbReference type="ChEBI" id="CHEBI:58359"/>
        <dbReference type="EC" id="4.1.3.27"/>
    </reaction>
</comment>
<dbReference type="OrthoDB" id="3321at2157"/>
<keyword evidence="5" id="KW-0057">Aromatic amino acid biosynthesis</keyword>
<dbReference type="InterPro" id="IPR029062">
    <property type="entry name" value="Class_I_gatase-like"/>
</dbReference>
<dbReference type="PROSITE" id="PS51273">
    <property type="entry name" value="GATASE_TYPE_1"/>
    <property type="match status" value="1"/>
</dbReference>
<keyword evidence="3" id="KW-0028">Amino-acid biosynthesis</keyword>
<dbReference type="GO" id="GO:0000162">
    <property type="term" value="P:L-tryptophan biosynthetic process"/>
    <property type="evidence" value="ECO:0007669"/>
    <property type="project" value="UniProtKB-KW"/>
</dbReference>
<name>A0A060HGM2_9ARCH</name>
<dbReference type="NCBIfam" id="TIGR00566">
    <property type="entry name" value="trpG_papA"/>
    <property type="match status" value="1"/>
</dbReference>
<dbReference type="KEGG" id="nvn:NVIE_005390"/>
<evidence type="ECO:0000259" key="7">
    <source>
        <dbReference type="Pfam" id="PF00117"/>
    </source>
</evidence>
<dbReference type="EC" id="4.1.3.27" evidence="2"/>
<dbReference type="PRINTS" id="PR00096">
    <property type="entry name" value="GATASE"/>
</dbReference>
<evidence type="ECO:0000256" key="6">
    <source>
        <dbReference type="ARBA" id="ARBA00047683"/>
    </source>
</evidence>
<keyword evidence="3" id="KW-0822">Tryptophan biosynthesis</keyword>
<evidence type="ECO:0000313" key="9">
    <source>
        <dbReference type="Proteomes" id="UP000027093"/>
    </source>
</evidence>
<dbReference type="EMBL" id="CP007536">
    <property type="protein sequence ID" value="AIC14738.1"/>
    <property type="molecule type" value="Genomic_DNA"/>
</dbReference>
<dbReference type="FunFam" id="3.40.50.880:FF:000003">
    <property type="entry name" value="Anthranilate synthase component II"/>
    <property type="match status" value="1"/>
</dbReference>
<keyword evidence="9" id="KW-1185">Reference proteome</keyword>
<gene>
    <name evidence="8" type="primary">trpG</name>
    <name evidence="8" type="ORF">NVIE_005390</name>
</gene>
<sequence length="202" mass="22427">MARKKKKILVIDNYDSFVYNIAQLLGEMDTEPTVVRNDKITLAQIKKMKPDGIVISPGPGHPADKKYFGVCTDVIRQLGPKTPILGVCLGHQGIVHAFGGKVINAKKVRHGKTSTIEYSDNSDRLFGEVSNPFRATRYHSLVADKETIPDCLEVTARAKDDGEIMGIRHKQYPIEGVQFHPESILTGEGRKILSNFLSLVEK</sequence>
<evidence type="ECO:0000256" key="4">
    <source>
        <dbReference type="ARBA" id="ARBA00022962"/>
    </source>
</evidence>
<evidence type="ECO:0000256" key="3">
    <source>
        <dbReference type="ARBA" id="ARBA00022822"/>
    </source>
</evidence>
<dbReference type="RefSeq" id="WP_075053893.1">
    <property type="nucleotide sequence ID" value="NZ_CP007536.1"/>
</dbReference>
<dbReference type="InterPro" id="IPR050472">
    <property type="entry name" value="Anth_synth/Amidotransfase"/>
</dbReference>
<dbReference type="Gene3D" id="3.40.50.880">
    <property type="match status" value="1"/>
</dbReference>
<evidence type="ECO:0000256" key="2">
    <source>
        <dbReference type="ARBA" id="ARBA00012266"/>
    </source>
</evidence>
<protein>
    <recommendedName>
        <fullName evidence="2">anthranilate synthase</fullName>
        <ecNumber evidence="2">4.1.3.27</ecNumber>
    </recommendedName>
</protein>
<evidence type="ECO:0000256" key="5">
    <source>
        <dbReference type="ARBA" id="ARBA00023141"/>
    </source>
</evidence>
<dbReference type="InterPro" id="IPR017926">
    <property type="entry name" value="GATASE"/>
</dbReference>
<comment type="pathway">
    <text evidence="1">Amino-acid biosynthesis; L-tryptophan biosynthesis; L-tryptophan from chorismate: step 1/5.</text>
</comment>
<feature type="domain" description="Glutamine amidotransferase" evidence="7">
    <location>
        <begin position="9"/>
        <end position="197"/>
    </location>
</feature>
<dbReference type="SUPFAM" id="SSF52317">
    <property type="entry name" value="Class I glutamine amidotransferase-like"/>
    <property type="match status" value="1"/>
</dbReference>
<reference evidence="8 9" key="1">
    <citation type="journal article" date="2014" name="Int. J. Syst. Evol. Microbiol.">
        <title>Nitrososphaera viennensis gen. nov., sp. nov., an aerobic and mesophilic, ammonia-oxidizing archaeon from soil and a member of the archaeal phylum Thaumarchaeota.</title>
        <authorList>
            <person name="Stieglmeier M."/>
            <person name="Klingl A."/>
            <person name="Alves R.J."/>
            <person name="Rittmann S.K."/>
            <person name="Melcher M."/>
            <person name="Leisch N."/>
            <person name="Schleper C."/>
        </authorList>
    </citation>
    <scope>NUCLEOTIDE SEQUENCE [LARGE SCALE GENOMIC DNA]</scope>
    <source>
        <strain evidence="8">EN76</strain>
    </source>
</reference>
<dbReference type="HOGENOM" id="CLU_014340_1_3_2"/>
<dbReference type="AlphaFoldDB" id="A0A060HGM2"/>
<dbReference type="PANTHER" id="PTHR43418:SF4">
    <property type="entry name" value="MULTIFUNCTIONAL TRYPTOPHAN BIOSYNTHESIS PROTEIN"/>
    <property type="match status" value="1"/>
</dbReference>
<dbReference type="STRING" id="926571.NVIE_005390"/>
<keyword evidence="8" id="KW-0456">Lyase</keyword>
<dbReference type="GO" id="GO:0005829">
    <property type="term" value="C:cytosol"/>
    <property type="evidence" value="ECO:0007669"/>
    <property type="project" value="TreeGrafter"/>
</dbReference>
<dbReference type="Proteomes" id="UP000027093">
    <property type="component" value="Chromosome"/>
</dbReference>
<dbReference type="CDD" id="cd01743">
    <property type="entry name" value="GATase1_Anthranilate_Synthase"/>
    <property type="match status" value="1"/>
</dbReference>
<dbReference type="Pfam" id="PF00117">
    <property type="entry name" value="GATase"/>
    <property type="match status" value="1"/>
</dbReference>
<accession>A0A060HGM2</accession>
<evidence type="ECO:0000313" key="8">
    <source>
        <dbReference type="EMBL" id="AIC14738.1"/>
    </source>
</evidence>
<proteinExistence type="predicted"/>
<dbReference type="GO" id="GO:0004049">
    <property type="term" value="F:anthranilate synthase activity"/>
    <property type="evidence" value="ECO:0007669"/>
    <property type="project" value="UniProtKB-EC"/>
</dbReference>
<evidence type="ECO:0000256" key="1">
    <source>
        <dbReference type="ARBA" id="ARBA00004873"/>
    </source>
</evidence>
<dbReference type="PANTHER" id="PTHR43418">
    <property type="entry name" value="MULTIFUNCTIONAL TRYPTOPHAN BIOSYNTHESIS PROTEIN-RELATED"/>
    <property type="match status" value="1"/>
</dbReference>
<dbReference type="InterPro" id="IPR006221">
    <property type="entry name" value="TrpG/PapA_dom"/>
</dbReference>
<keyword evidence="4" id="KW-0315">Glutamine amidotransferase</keyword>
<organism evidence="8 9">
    <name type="scientific">Nitrososphaera viennensis EN76</name>
    <dbReference type="NCBI Taxonomy" id="926571"/>
    <lineage>
        <taxon>Archaea</taxon>
        <taxon>Nitrososphaerota</taxon>
        <taxon>Nitrososphaeria</taxon>
        <taxon>Nitrososphaerales</taxon>
        <taxon>Nitrososphaeraceae</taxon>
        <taxon>Nitrososphaera</taxon>
    </lineage>
</organism>